<evidence type="ECO:0000256" key="5">
    <source>
        <dbReference type="ARBA" id="ARBA00047539"/>
    </source>
</evidence>
<dbReference type="AlphaFoldDB" id="A0A1B4VD64"/>
<dbReference type="GO" id="GO:0008430">
    <property type="term" value="F:selenium binding"/>
    <property type="evidence" value="ECO:0007669"/>
    <property type="project" value="InterPro"/>
</dbReference>
<comment type="similarity">
    <text evidence="2">Belongs to the selenium-binding protein family.</text>
</comment>
<evidence type="ECO:0000256" key="6">
    <source>
        <dbReference type="SAM" id="SignalP"/>
    </source>
</evidence>
<reference evidence="7 8" key="1">
    <citation type="submission" date="2015-08" db="EMBL/GenBank/DDBJ databases">
        <title>Complete genome sequence of Sulfurifustis variabilis.</title>
        <authorList>
            <person name="Miura A."/>
            <person name="Kojima H."/>
            <person name="Fukui M."/>
        </authorList>
    </citation>
    <scope>NUCLEOTIDE SEQUENCE [LARGE SCALE GENOMIC DNA]</scope>
    <source>
        <strain evidence="8">skN76</strain>
    </source>
</reference>
<dbReference type="RefSeq" id="WP_096459200.1">
    <property type="nucleotide sequence ID" value="NZ_AP014936.1"/>
</dbReference>
<dbReference type="KEGG" id="sva:SVA_0838"/>
<dbReference type="Gene3D" id="2.130.10.10">
    <property type="entry name" value="YVTN repeat-like/Quinoprotein amine dehydrogenase"/>
    <property type="match status" value="1"/>
</dbReference>
<dbReference type="InterPro" id="IPR008826">
    <property type="entry name" value="Se-bd"/>
</dbReference>
<accession>A0A1B4VD64</accession>
<dbReference type="Proteomes" id="UP000218899">
    <property type="component" value="Chromosome"/>
</dbReference>
<proteinExistence type="inferred from homology"/>
<feature type="signal peptide" evidence="6">
    <location>
        <begin position="1"/>
        <end position="22"/>
    </location>
</feature>
<dbReference type="OrthoDB" id="9768634at2"/>
<comment type="pathway">
    <text evidence="1">Organosulfur degradation.</text>
</comment>
<protein>
    <recommendedName>
        <fullName evidence="4">Methanethiol oxidase</fullName>
        <ecNumber evidence="3">1.8.3.4</ecNumber>
    </recommendedName>
</protein>
<evidence type="ECO:0000256" key="1">
    <source>
        <dbReference type="ARBA" id="ARBA00005177"/>
    </source>
</evidence>
<keyword evidence="8" id="KW-1185">Reference proteome</keyword>
<evidence type="ECO:0000256" key="4">
    <source>
        <dbReference type="ARBA" id="ARBA00015601"/>
    </source>
</evidence>
<dbReference type="EMBL" id="AP014936">
    <property type="protein sequence ID" value="BAU47417.1"/>
    <property type="molecule type" value="Genomic_DNA"/>
</dbReference>
<evidence type="ECO:0000256" key="3">
    <source>
        <dbReference type="ARBA" id="ARBA00012510"/>
    </source>
</evidence>
<sequence>MRTLHKAAALLLGIAITAPATAETCLSPYIKGLRQPEKVMYLWTLPAGEGRDYLAVIDVDKASATYGQVVKRVEVESTGNEAHHMGYTDDRTKIWAASLNTSRLFIFDVATDPMNPRLVRTIDDVPRLTGLTGPHTPYAIPGRMLISMASGPDGTGPGGLAEFTNDGEFIASHAAPNHPYETVIKPEFNRMITSSWVPQKTFMSSLDKWDPKTFSNSMLVWDVKRRKIVQELKGDPIPLAARWLLKPGAVHGYAISNAGDSLWMFRREKDGRFTYRKAGDLGKGCAPGDLRQSPDDRFLYVSCIGTGEIQAWDVRSPEKPRLHDTVQGLVQTNMMHVTYDGRRLYVTNSAISSIDYSSRYALDLIHIGPDGRMKLDPYFRIDFSKAPVGPARPHDMLLN</sequence>
<evidence type="ECO:0000256" key="2">
    <source>
        <dbReference type="ARBA" id="ARBA00005606"/>
    </source>
</evidence>
<dbReference type="GO" id="GO:0018549">
    <property type="term" value="F:methanethiol oxidase activity"/>
    <property type="evidence" value="ECO:0007669"/>
    <property type="project" value="UniProtKB-EC"/>
</dbReference>
<keyword evidence="6" id="KW-0732">Signal</keyword>
<comment type="catalytic activity">
    <reaction evidence="5">
        <text>methanethiol + O2 + H2O = hydrogen sulfide + formaldehyde + H2O2 + H(+)</text>
        <dbReference type="Rhea" id="RHEA:11812"/>
        <dbReference type="ChEBI" id="CHEBI:15377"/>
        <dbReference type="ChEBI" id="CHEBI:15378"/>
        <dbReference type="ChEBI" id="CHEBI:15379"/>
        <dbReference type="ChEBI" id="CHEBI:16007"/>
        <dbReference type="ChEBI" id="CHEBI:16240"/>
        <dbReference type="ChEBI" id="CHEBI:16842"/>
        <dbReference type="ChEBI" id="CHEBI:29919"/>
        <dbReference type="EC" id="1.8.3.4"/>
    </reaction>
</comment>
<feature type="chain" id="PRO_5008571396" description="Methanethiol oxidase" evidence="6">
    <location>
        <begin position="23"/>
        <end position="399"/>
    </location>
</feature>
<dbReference type="InterPro" id="IPR015943">
    <property type="entry name" value="WD40/YVTN_repeat-like_dom_sf"/>
</dbReference>
<dbReference type="PANTHER" id="PTHR23300:SF0">
    <property type="entry name" value="METHANETHIOL OXIDASE"/>
    <property type="match status" value="1"/>
</dbReference>
<dbReference type="PANTHER" id="PTHR23300">
    <property type="entry name" value="METHANETHIOL OXIDASE"/>
    <property type="match status" value="1"/>
</dbReference>
<name>A0A1B4VD64_9GAMM</name>
<dbReference type="Pfam" id="PF05694">
    <property type="entry name" value="SBP56"/>
    <property type="match status" value="1"/>
</dbReference>
<evidence type="ECO:0000313" key="7">
    <source>
        <dbReference type="EMBL" id="BAU47417.1"/>
    </source>
</evidence>
<organism evidence="7 8">
    <name type="scientific">Sulfurifustis variabilis</name>
    <dbReference type="NCBI Taxonomy" id="1675686"/>
    <lineage>
        <taxon>Bacteria</taxon>
        <taxon>Pseudomonadati</taxon>
        <taxon>Pseudomonadota</taxon>
        <taxon>Gammaproteobacteria</taxon>
        <taxon>Acidiferrobacterales</taxon>
        <taxon>Acidiferrobacteraceae</taxon>
        <taxon>Sulfurifustis</taxon>
    </lineage>
</organism>
<gene>
    <name evidence="7" type="ORF">SVA_0838</name>
</gene>
<evidence type="ECO:0000313" key="8">
    <source>
        <dbReference type="Proteomes" id="UP000218899"/>
    </source>
</evidence>
<dbReference type="EC" id="1.8.3.4" evidence="3"/>
<dbReference type="SUPFAM" id="SSF75011">
    <property type="entry name" value="3-carboxy-cis,cis-mucoante lactonizing enzyme"/>
    <property type="match status" value="1"/>
</dbReference>